<gene>
    <name evidence="1" type="ORF">OXU80_10845</name>
</gene>
<evidence type="ECO:0000313" key="2">
    <source>
        <dbReference type="Proteomes" id="UP001163223"/>
    </source>
</evidence>
<protein>
    <submittedName>
        <fullName evidence="1">Glycosyltransferase family 1 protein</fullName>
    </submittedName>
</protein>
<name>A0ACD4NVP9_9HYPH</name>
<evidence type="ECO:0000313" key="1">
    <source>
        <dbReference type="EMBL" id="WAJ30664.1"/>
    </source>
</evidence>
<dbReference type="Proteomes" id="UP001163223">
    <property type="component" value="Chromosome"/>
</dbReference>
<proteinExistence type="predicted"/>
<keyword evidence="2" id="KW-1185">Reference proteome</keyword>
<dbReference type="EMBL" id="CP113520">
    <property type="protein sequence ID" value="WAJ30664.1"/>
    <property type="molecule type" value="Genomic_DNA"/>
</dbReference>
<organism evidence="1 2">
    <name type="scientific">Antarcticirhabdus aurantiaca</name>
    <dbReference type="NCBI Taxonomy" id="2606717"/>
    <lineage>
        <taxon>Bacteria</taxon>
        <taxon>Pseudomonadati</taxon>
        <taxon>Pseudomonadota</taxon>
        <taxon>Alphaproteobacteria</taxon>
        <taxon>Hyphomicrobiales</taxon>
        <taxon>Aurantimonadaceae</taxon>
        <taxon>Antarcticirhabdus</taxon>
    </lineage>
</organism>
<reference evidence="1" key="1">
    <citation type="submission" date="2022-11" db="EMBL/GenBank/DDBJ databases">
        <title>beta-Carotene-producing bacterium, Jeongeuplla avenae sp. nov., alleviates the salt stress of Arabidopsis seedlings.</title>
        <authorList>
            <person name="Jiang L."/>
            <person name="Lee J."/>
        </authorList>
    </citation>
    <scope>NUCLEOTIDE SEQUENCE</scope>
    <source>
        <strain evidence="1">DY_R2A_6</strain>
    </source>
</reference>
<sequence length="363" mass="39597">MRFLLATDAWHPQINGVVRTLTHLVAELRRAGHEVLVVSPADFRTLPCPTYPEIRLSLTTPGRLARRIRSFAPDVVHVATEGPIGLSARAAARRLELPLTTSFHTRFPEYLRRRAPVPERLTYALLRRFHAPAAACLVPTAQVRRELAARGFTRLVTWTRGVDRALFRPRPGVDLGLKGPVFLCVGRVAPEKGLEAFLDLDLPGSKLVVGGGPALTSLKARYPDVRFIGSKVGDELVDHYNAADVFVFPSRTDTFGIVLLEALACGIPVAAFPEPGPVEVIAETSAGVLDEDLRAACLKALTLDPADALERSEAFTWAACAERFVEVAALALANHPVAVARPTFARRISARLFTRPKHQPPGM</sequence>
<accession>A0ACD4NVP9</accession>